<dbReference type="Pfam" id="PF05050">
    <property type="entry name" value="Methyltransf_21"/>
    <property type="match status" value="1"/>
</dbReference>
<evidence type="ECO:0000313" key="3">
    <source>
        <dbReference type="Proteomes" id="UP000178425"/>
    </source>
</evidence>
<dbReference type="AlphaFoldDB" id="A0A1F5WPM1"/>
<dbReference type="InterPro" id="IPR029063">
    <property type="entry name" value="SAM-dependent_MTases_sf"/>
</dbReference>
<organism evidence="2 3">
    <name type="scientific">Candidatus Giovannonibacteria bacterium RIFCSPHIGHO2_02_43_13</name>
    <dbReference type="NCBI Taxonomy" id="1798330"/>
    <lineage>
        <taxon>Bacteria</taxon>
        <taxon>Candidatus Giovannoniibacteriota</taxon>
    </lineage>
</organism>
<dbReference type="NCBIfam" id="TIGR01444">
    <property type="entry name" value="fkbM_fam"/>
    <property type="match status" value="1"/>
</dbReference>
<dbReference type="InterPro" id="IPR052514">
    <property type="entry name" value="SAM-dependent_MTase"/>
</dbReference>
<dbReference type="PANTHER" id="PTHR34203">
    <property type="entry name" value="METHYLTRANSFERASE, FKBM FAMILY PROTEIN"/>
    <property type="match status" value="1"/>
</dbReference>
<gene>
    <name evidence="2" type="ORF">A2W54_01860</name>
</gene>
<dbReference type="PANTHER" id="PTHR34203:SF15">
    <property type="entry name" value="SLL1173 PROTEIN"/>
    <property type="match status" value="1"/>
</dbReference>
<dbReference type="SUPFAM" id="SSF53335">
    <property type="entry name" value="S-adenosyl-L-methionine-dependent methyltransferases"/>
    <property type="match status" value="1"/>
</dbReference>
<dbReference type="InterPro" id="IPR006342">
    <property type="entry name" value="FkbM_mtfrase"/>
</dbReference>
<evidence type="ECO:0000313" key="2">
    <source>
        <dbReference type="EMBL" id="OGF77570.1"/>
    </source>
</evidence>
<feature type="domain" description="Methyltransferase FkbM" evidence="1">
    <location>
        <begin position="117"/>
        <end position="279"/>
    </location>
</feature>
<dbReference type="EMBL" id="MFHI01000040">
    <property type="protein sequence ID" value="OGF77570.1"/>
    <property type="molecule type" value="Genomic_DNA"/>
</dbReference>
<comment type="caution">
    <text evidence="2">The sequence shown here is derived from an EMBL/GenBank/DDBJ whole genome shotgun (WGS) entry which is preliminary data.</text>
</comment>
<dbReference type="Proteomes" id="UP000178425">
    <property type="component" value="Unassembled WGS sequence"/>
</dbReference>
<name>A0A1F5WPM1_9BACT</name>
<accession>A0A1F5WPM1</accession>
<sequence>MREKSKSYIRRLGSAFGTISSKTLPLYLRVRLAKTLGLAVHLPSVAANFIYEFSFSFAKNSFKDNKEILLRRSFENFVMELDISQKIQRQLFYLKMYEPSVSNFIKKNLGKNDVFMDIGTHVGYYSMLVSRIVGEGGIVVSLEPETKNLARLSNNISVNNIKNIKILGVAAGESEGVADFYINPLNEGGGSLLEFEKYRDGSDIYDKSDIEKKYKSVPLHRKVPVNSPDNLIASLDLSGKINLIKIDTEGAELKVLRGCIKEFGNNNNLKIICEVSTDRKPVFDLVKQFGFDIFRLNEVGEAIKLKDGDDSPKTNYVFKKS</sequence>
<proteinExistence type="predicted"/>
<protein>
    <recommendedName>
        <fullName evidence="1">Methyltransferase FkbM domain-containing protein</fullName>
    </recommendedName>
</protein>
<reference evidence="2 3" key="1">
    <citation type="journal article" date="2016" name="Nat. Commun.">
        <title>Thousands of microbial genomes shed light on interconnected biogeochemical processes in an aquifer system.</title>
        <authorList>
            <person name="Anantharaman K."/>
            <person name="Brown C.T."/>
            <person name="Hug L.A."/>
            <person name="Sharon I."/>
            <person name="Castelle C.J."/>
            <person name="Probst A.J."/>
            <person name="Thomas B.C."/>
            <person name="Singh A."/>
            <person name="Wilkins M.J."/>
            <person name="Karaoz U."/>
            <person name="Brodie E.L."/>
            <person name="Williams K.H."/>
            <person name="Hubbard S.S."/>
            <person name="Banfield J.F."/>
        </authorList>
    </citation>
    <scope>NUCLEOTIDE SEQUENCE [LARGE SCALE GENOMIC DNA]</scope>
</reference>
<evidence type="ECO:0000259" key="1">
    <source>
        <dbReference type="Pfam" id="PF05050"/>
    </source>
</evidence>
<dbReference type="Gene3D" id="3.40.50.150">
    <property type="entry name" value="Vaccinia Virus protein VP39"/>
    <property type="match status" value="1"/>
</dbReference>